<feature type="domain" description="Partial AB-hydrolase lipase" evidence="10">
    <location>
        <begin position="68"/>
        <end position="125"/>
    </location>
</feature>
<gene>
    <name evidence="12" type="ORF">PSYICH_LOCUS4876</name>
</gene>
<dbReference type="GO" id="GO:0016788">
    <property type="term" value="F:hydrolase activity, acting on ester bonds"/>
    <property type="evidence" value="ECO:0007669"/>
    <property type="project" value="InterPro"/>
</dbReference>
<evidence type="ECO:0000256" key="4">
    <source>
        <dbReference type="ARBA" id="ARBA00022963"/>
    </source>
</evidence>
<dbReference type="PIRSF" id="PIRSF000862">
    <property type="entry name" value="Steryl_ester_lip"/>
    <property type="match status" value="1"/>
</dbReference>
<evidence type="ECO:0000259" key="11">
    <source>
        <dbReference type="Pfam" id="PF12146"/>
    </source>
</evidence>
<dbReference type="Proteomes" id="UP001153636">
    <property type="component" value="Chromosome 15"/>
</dbReference>
<keyword evidence="2 9" id="KW-0732">Signal</keyword>
<evidence type="ECO:0000256" key="8">
    <source>
        <dbReference type="PIRSR" id="PIRSR000862-1"/>
    </source>
</evidence>
<evidence type="ECO:0000259" key="10">
    <source>
        <dbReference type="Pfam" id="PF04083"/>
    </source>
</evidence>
<keyword evidence="4 7" id="KW-0442">Lipid degradation</keyword>
<evidence type="ECO:0000256" key="2">
    <source>
        <dbReference type="ARBA" id="ARBA00022729"/>
    </source>
</evidence>
<dbReference type="OrthoDB" id="6130531at2759"/>
<dbReference type="Gene3D" id="3.40.50.1820">
    <property type="entry name" value="alpha/beta hydrolase"/>
    <property type="match status" value="1"/>
</dbReference>
<evidence type="ECO:0000313" key="12">
    <source>
        <dbReference type="EMBL" id="CAH1103875.1"/>
    </source>
</evidence>
<organism evidence="12 13">
    <name type="scientific">Psylliodes chrysocephalus</name>
    <dbReference type="NCBI Taxonomy" id="3402493"/>
    <lineage>
        <taxon>Eukaryota</taxon>
        <taxon>Metazoa</taxon>
        <taxon>Ecdysozoa</taxon>
        <taxon>Arthropoda</taxon>
        <taxon>Hexapoda</taxon>
        <taxon>Insecta</taxon>
        <taxon>Pterygota</taxon>
        <taxon>Neoptera</taxon>
        <taxon>Endopterygota</taxon>
        <taxon>Coleoptera</taxon>
        <taxon>Polyphaga</taxon>
        <taxon>Cucujiformia</taxon>
        <taxon>Chrysomeloidea</taxon>
        <taxon>Chrysomelidae</taxon>
        <taxon>Galerucinae</taxon>
        <taxon>Alticini</taxon>
        <taxon>Psylliodes</taxon>
    </lineage>
</organism>
<dbReference type="EMBL" id="OV651827">
    <property type="protein sequence ID" value="CAH1103875.1"/>
    <property type="molecule type" value="Genomic_DNA"/>
</dbReference>
<dbReference type="InterPro" id="IPR025483">
    <property type="entry name" value="Lipase_euk"/>
</dbReference>
<name>A0A9P0CQ71_9CUCU</name>
<evidence type="ECO:0000256" key="3">
    <source>
        <dbReference type="ARBA" id="ARBA00022801"/>
    </source>
</evidence>
<dbReference type="InterPro" id="IPR022742">
    <property type="entry name" value="Hydrolase_4"/>
</dbReference>
<keyword evidence="5" id="KW-0443">Lipid metabolism</keyword>
<evidence type="ECO:0000256" key="9">
    <source>
        <dbReference type="SAM" id="SignalP"/>
    </source>
</evidence>
<dbReference type="InterPro" id="IPR006693">
    <property type="entry name" value="AB_hydrolase_lipase"/>
</dbReference>
<keyword evidence="3 7" id="KW-0378">Hydrolase</keyword>
<proteinExistence type="inferred from homology"/>
<dbReference type="PANTHER" id="PTHR11005">
    <property type="entry name" value="LYSOSOMAL ACID LIPASE-RELATED"/>
    <property type="match status" value="1"/>
</dbReference>
<dbReference type="FunFam" id="3.40.50.1820:FF:000057">
    <property type="entry name" value="Lipase"/>
    <property type="match status" value="1"/>
</dbReference>
<evidence type="ECO:0000256" key="6">
    <source>
        <dbReference type="ARBA" id="ARBA00023180"/>
    </source>
</evidence>
<evidence type="ECO:0000256" key="7">
    <source>
        <dbReference type="PIRNR" id="PIRNR000862"/>
    </source>
</evidence>
<dbReference type="InterPro" id="IPR029058">
    <property type="entry name" value="AB_hydrolase_fold"/>
</dbReference>
<feature type="chain" id="PRO_5040390042" description="Lipase" evidence="9">
    <location>
        <begin position="37"/>
        <end position="434"/>
    </location>
</feature>
<feature type="domain" description="Serine aminopeptidase S33" evidence="11">
    <location>
        <begin position="130"/>
        <end position="246"/>
    </location>
</feature>
<evidence type="ECO:0000256" key="5">
    <source>
        <dbReference type="ARBA" id="ARBA00023098"/>
    </source>
</evidence>
<keyword evidence="13" id="KW-1185">Reference proteome</keyword>
<dbReference type="GO" id="GO:0016042">
    <property type="term" value="P:lipid catabolic process"/>
    <property type="evidence" value="ECO:0007669"/>
    <property type="project" value="UniProtKB-KW"/>
</dbReference>
<dbReference type="AlphaFoldDB" id="A0A9P0CQ71"/>
<dbReference type="Pfam" id="PF12146">
    <property type="entry name" value="Hydrolase_4"/>
    <property type="match status" value="1"/>
</dbReference>
<accession>A0A9P0CQ71</accession>
<protein>
    <recommendedName>
        <fullName evidence="7">Lipase</fullName>
    </recommendedName>
</protein>
<evidence type="ECO:0000256" key="1">
    <source>
        <dbReference type="ARBA" id="ARBA00010701"/>
    </source>
</evidence>
<evidence type="ECO:0000313" key="13">
    <source>
        <dbReference type="Proteomes" id="UP001153636"/>
    </source>
</evidence>
<keyword evidence="6" id="KW-0325">Glycoprotein</keyword>
<feature type="active site" description="Nucleophile" evidence="8">
    <location>
        <position position="203"/>
    </location>
</feature>
<feature type="active site" description="Charge relay system" evidence="8">
    <location>
        <position position="407"/>
    </location>
</feature>
<dbReference type="SUPFAM" id="SSF53474">
    <property type="entry name" value="alpha/beta-Hydrolases"/>
    <property type="match status" value="1"/>
</dbReference>
<reference evidence="12" key="1">
    <citation type="submission" date="2022-01" db="EMBL/GenBank/DDBJ databases">
        <authorList>
            <person name="King R."/>
        </authorList>
    </citation>
    <scope>NUCLEOTIDE SEQUENCE</scope>
</reference>
<feature type="active site" description="Charge relay system" evidence="8">
    <location>
        <position position="374"/>
    </location>
</feature>
<feature type="signal peptide" evidence="9">
    <location>
        <begin position="1"/>
        <end position="36"/>
    </location>
</feature>
<dbReference type="Pfam" id="PF04083">
    <property type="entry name" value="Abhydro_lipase"/>
    <property type="match status" value="1"/>
</dbReference>
<comment type="similarity">
    <text evidence="1 7">Belongs to the AB hydrolase superfamily. Lipase family.</text>
</comment>
<sequence length="434" mass="49624">MTEIRTGNMKMSPKVRTSVSEVLFAFTLLIFSTANAQDNNVCPTFKDYYTMKNNSNCWYDLAAESSAPEIIRRMGYPVVTYKVQTPDGYILTMFRIPNDHSKNPNARYHPIYLQHGLVATCATFLGKGKDSLAFVLSDAGYDVWLGNYRGNAYSEEHINLTVYDQEYWNHGMDEVALVDLPASFNTILKYTAPGSKIIFIGHSLGTAVSLMYTAEYPDISSRVVKMLVLLCPAYTLSNMISPYRTPAPMGDFVLDTIRRLRLERIVSQAQELRRLVVPPCMESPEMMQNCMQMYNLFYGPNTDLGPESIPVYFNQLPGGTSIKILNHAADLVLGNFRKYNYKRLNYKVYGRKSPPIYNIKKLKVPVYLVYTSQDWATPEADALNLWRNLPKSSRYGMLKINRNTFNHIDMVFGRHAREWVYDPLVRVLNKAISE</sequence>